<dbReference type="EMBL" id="MH252365">
    <property type="protein sequence ID" value="AXF38212.1"/>
    <property type="molecule type" value="Genomic_DNA"/>
</dbReference>
<dbReference type="InterPro" id="IPR029063">
    <property type="entry name" value="SAM-dependent_MTases_sf"/>
</dbReference>
<protein>
    <submittedName>
        <fullName evidence="3">Putative DNA methyltransferase</fullName>
    </submittedName>
</protein>
<sequence length="129" mass="14235">MRRIICDVEPRFVFGENVSRRAINKACDDLEPLGYKTRAITLSASDLGGDHVRERHWFLAYADDKSELLRGINAEMAVGACVHSRVWQTFPNDSGMDDGLANRVERYTATGNGQVPIVAVNALIALASE</sequence>
<evidence type="ECO:0000256" key="1">
    <source>
        <dbReference type="ARBA" id="ARBA00022603"/>
    </source>
</evidence>
<dbReference type="GO" id="GO:0008168">
    <property type="term" value="F:methyltransferase activity"/>
    <property type="evidence" value="ECO:0007669"/>
    <property type="project" value="UniProtKB-KW"/>
</dbReference>
<dbReference type="RefSeq" id="YP_010037879.1">
    <property type="nucleotide sequence ID" value="NC_054146.1"/>
</dbReference>
<dbReference type="SUPFAM" id="SSF53335">
    <property type="entry name" value="S-adenosyl-L-methionine-dependent methyltransferases"/>
    <property type="match status" value="1"/>
</dbReference>
<dbReference type="Pfam" id="PF00145">
    <property type="entry name" value="DNA_methylase"/>
    <property type="match status" value="1"/>
</dbReference>
<keyword evidence="1 3" id="KW-0489">Methyltransferase</keyword>
<organism evidence="3 4">
    <name type="scientific">Ralstonia phage phiRSP</name>
    <dbReference type="NCBI Taxonomy" id="2201420"/>
    <lineage>
        <taxon>Viruses</taxon>
        <taxon>Duplodnaviria</taxon>
        <taxon>Heunggongvirae</taxon>
        <taxon>Uroviricota</taxon>
        <taxon>Caudoviricetes</taxon>
        <taxon>Coatlandelriovirus</taxon>
        <taxon>Coatlandelriovirus RSP</taxon>
    </lineage>
</organism>
<dbReference type="Proteomes" id="UP000256012">
    <property type="component" value="Segment"/>
</dbReference>
<proteinExistence type="predicted"/>
<evidence type="ECO:0000313" key="4">
    <source>
        <dbReference type="Proteomes" id="UP000256012"/>
    </source>
</evidence>
<dbReference type="InterPro" id="IPR001525">
    <property type="entry name" value="C5_MeTfrase"/>
</dbReference>
<keyword evidence="2 3" id="KW-0808">Transferase</keyword>
<dbReference type="GO" id="GO:0032259">
    <property type="term" value="P:methylation"/>
    <property type="evidence" value="ECO:0007669"/>
    <property type="project" value="UniProtKB-KW"/>
</dbReference>
<evidence type="ECO:0000313" key="3">
    <source>
        <dbReference type="EMBL" id="AXF38212.1"/>
    </source>
</evidence>
<reference evidence="3 4" key="1">
    <citation type="submission" date="2018-04" db="EMBL/GenBank/DDBJ databases">
        <title>Complete genome of bacteriophage phiRSP, lytic for Ralstonia solanacearum.</title>
        <authorList>
            <person name="Hernandez-Romano J."/>
            <person name="Serrano-Plancarte R."/>
            <person name="Hernandez-Silva I.E."/>
            <person name="Perez-de-la-Rosa J.D."/>
        </authorList>
    </citation>
    <scope>NUCLEOTIDE SEQUENCE [LARGE SCALE GENOMIC DNA]</scope>
</reference>
<dbReference type="Gene3D" id="3.40.50.150">
    <property type="entry name" value="Vaccinia Virus protein VP39"/>
    <property type="match status" value="1"/>
</dbReference>
<dbReference type="KEGG" id="vg:63642343"/>
<dbReference type="GeneID" id="63642343"/>
<name>A0A345ANS3_9CAUD</name>
<keyword evidence="4" id="KW-1185">Reference proteome</keyword>
<accession>A0A345ANS3</accession>
<evidence type="ECO:0000256" key="2">
    <source>
        <dbReference type="ARBA" id="ARBA00022679"/>
    </source>
</evidence>